<keyword evidence="3" id="KW-1185">Reference proteome</keyword>
<organism evidence="2 3">
    <name type="scientific">Streptomyces rhizosphaericus</name>
    <dbReference type="NCBI Taxonomy" id="114699"/>
    <lineage>
        <taxon>Bacteria</taxon>
        <taxon>Bacillati</taxon>
        <taxon>Actinomycetota</taxon>
        <taxon>Actinomycetes</taxon>
        <taxon>Kitasatosporales</taxon>
        <taxon>Streptomycetaceae</taxon>
        <taxon>Streptomyces</taxon>
        <taxon>Streptomyces violaceusniger group</taxon>
    </lineage>
</organism>
<name>A0ABN1RJ67_9ACTN</name>
<protein>
    <recommendedName>
        <fullName evidence="4">Transposase</fullName>
    </recommendedName>
</protein>
<accession>A0ABN1RJ67</accession>
<dbReference type="EMBL" id="BAAAID010000109">
    <property type="protein sequence ID" value="GAA0958262.1"/>
    <property type="molecule type" value="Genomic_DNA"/>
</dbReference>
<proteinExistence type="predicted"/>
<comment type="caution">
    <text evidence="2">The sequence shown here is derived from an EMBL/GenBank/DDBJ whole genome shotgun (WGS) entry which is preliminary data.</text>
</comment>
<keyword evidence="1" id="KW-0175">Coiled coil</keyword>
<feature type="coiled-coil region" evidence="1">
    <location>
        <begin position="25"/>
        <end position="55"/>
    </location>
</feature>
<evidence type="ECO:0000256" key="1">
    <source>
        <dbReference type="SAM" id="Coils"/>
    </source>
</evidence>
<dbReference type="Proteomes" id="UP001500418">
    <property type="component" value="Unassembled WGS sequence"/>
</dbReference>
<evidence type="ECO:0008006" key="4">
    <source>
        <dbReference type="Google" id="ProtNLM"/>
    </source>
</evidence>
<gene>
    <name evidence="2" type="ORF">GCM10009575_089680</name>
</gene>
<reference evidence="2 3" key="1">
    <citation type="journal article" date="2019" name="Int. J. Syst. Evol. Microbiol.">
        <title>The Global Catalogue of Microorganisms (GCM) 10K type strain sequencing project: providing services to taxonomists for standard genome sequencing and annotation.</title>
        <authorList>
            <consortium name="The Broad Institute Genomics Platform"/>
            <consortium name="The Broad Institute Genome Sequencing Center for Infectious Disease"/>
            <person name="Wu L."/>
            <person name="Ma J."/>
        </authorList>
    </citation>
    <scope>NUCLEOTIDE SEQUENCE [LARGE SCALE GENOMIC DNA]</scope>
    <source>
        <strain evidence="2 3">JCM 11444</strain>
    </source>
</reference>
<evidence type="ECO:0000313" key="2">
    <source>
        <dbReference type="EMBL" id="GAA0958262.1"/>
    </source>
</evidence>
<sequence>MRGARDQRADNKGALVLTEQERALLAEIAAMAERLRGELEEIRAEVAEVAEIKEEQTTGAAAPSVRRLPA</sequence>
<evidence type="ECO:0000313" key="3">
    <source>
        <dbReference type="Proteomes" id="UP001500418"/>
    </source>
</evidence>